<organism evidence="2 3">
    <name type="scientific">Roseovarius gaetbuli</name>
    <dbReference type="NCBI Taxonomy" id="1356575"/>
    <lineage>
        <taxon>Bacteria</taxon>
        <taxon>Pseudomonadati</taxon>
        <taxon>Pseudomonadota</taxon>
        <taxon>Alphaproteobacteria</taxon>
        <taxon>Rhodobacterales</taxon>
        <taxon>Roseobacteraceae</taxon>
        <taxon>Roseovarius</taxon>
    </lineage>
</organism>
<dbReference type="Proteomes" id="UP000194012">
    <property type="component" value="Unassembled WGS sequence"/>
</dbReference>
<accession>A0A1X6YBI8</accession>
<feature type="chain" id="PRO_5013095355" evidence="1">
    <location>
        <begin position="21"/>
        <end position="44"/>
    </location>
</feature>
<evidence type="ECO:0000313" key="2">
    <source>
        <dbReference type="EMBL" id="SLN16083.1"/>
    </source>
</evidence>
<dbReference type="AlphaFoldDB" id="A0A1X6YBI8"/>
<keyword evidence="3" id="KW-1185">Reference proteome</keyword>
<name>A0A1X6YBI8_9RHOB</name>
<keyword evidence="1" id="KW-0732">Signal</keyword>
<sequence length="44" mass="4608">MRTALILLQAGLLSFLAVYGAHGEAHTGYACPLRATMSDTPCGE</sequence>
<dbReference type="EMBL" id="FWFJ01000002">
    <property type="protein sequence ID" value="SLN16083.1"/>
    <property type="molecule type" value="Genomic_DNA"/>
</dbReference>
<evidence type="ECO:0000313" key="3">
    <source>
        <dbReference type="Proteomes" id="UP000194012"/>
    </source>
</evidence>
<reference evidence="3" key="1">
    <citation type="submission" date="2017-03" db="EMBL/GenBank/DDBJ databases">
        <authorList>
            <person name="Rodrigo-Torres L."/>
            <person name="Arahal R.D."/>
            <person name="Lucena T."/>
        </authorList>
    </citation>
    <scope>NUCLEOTIDE SEQUENCE [LARGE SCALE GENOMIC DNA]</scope>
    <source>
        <strain evidence="3">CECT 8370</strain>
    </source>
</reference>
<dbReference type="RefSeq" id="WP_281252684.1">
    <property type="nucleotide sequence ID" value="NZ_FWFJ01000002.1"/>
</dbReference>
<feature type="signal peptide" evidence="1">
    <location>
        <begin position="1"/>
        <end position="20"/>
    </location>
</feature>
<evidence type="ECO:0000256" key="1">
    <source>
        <dbReference type="SAM" id="SignalP"/>
    </source>
</evidence>
<gene>
    <name evidence="2" type="ORF">ROG8370_00442</name>
</gene>
<protein>
    <submittedName>
        <fullName evidence="2">Uncharacterized protein</fullName>
    </submittedName>
</protein>
<proteinExistence type="predicted"/>